<dbReference type="PANTHER" id="PTHR43318">
    <property type="entry name" value="UDP-N-ACETYLGLUCOSAMINE 4,6-DEHYDRATASE"/>
    <property type="match status" value="1"/>
</dbReference>
<feature type="domain" description="Polysaccharide biosynthesis protein CapD-like" evidence="2">
    <location>
        <begin position="37"/>
        <end position="316"/>
    </location>
</feature>
<dbReference type="Proteomes" id="UP000231693">
    <property type="component" value="Unassembled WGS sequence"/>
</dbReference>
<proteinExistence type="inferred from homology"/>
<name>A0A2M9CC51_9CELL</name>
<dbReference type="AlphaFoldDB" id="A0A2M9CC51"/>
<dbReference type="InterPro" id="IPR036291">
    <property type="entry name" value="NAD(P)-bd_dom_sf"/>
</dbReference>
<dbReference type="InterPro" id="IPR003869">
    <property type="entry name" value="Polysac_CapD-like"/>
</dbReference>
<comment type="caution">
    <text evidence="3">The sequence shown here is derived from an EMBL/GenBank/DDBJ whole genome shotgun (WGS) entry which is preliminary data.</text>
</comment>
<dbReference type="CDD" id="cd05237">
    <property type="entry name" value="UDP_invert_4-6DH_SDR_e"/>
    <property type="match status" value="1"/>
</dbReference>
<evidence type="ECO:0000259" key="2">
    <source>
        <dbReference type="Pfam" id="PF02719"/>
    </source>
</evidence>
<dbReference type="PANTHER" id="PTHR43318:SF1">
    <property type="entry name" value="POLYSACCHARIDE BIOSYNTHESIS PROTEIN EPSC-RELATED"/>
    <property type="match status" value="1"/>
</dbReference>
<evidence type="ECO:0000313" key="3">
    <source>
        <dbReference type="EMBL" id="PJJ68627.1"/>
    </source>
</evidence>
<dbReference type="RefSeq" id="WP_239073311.1">
    <property type="nucleotide sequence ID" value="NZ_BOOX01000011.1"/>
</dbReference>
<dbReference type="Pfam" id="PF02719">
    <property type="entry name" value="Polysacc_synt_2"/>
    <property type="match status" value="1"/>
</dbReference>
<accession>A0A2M9CC51</accession>
<evidence type="ECO:0000256" key="1">
    <source>
        <dbReference type="ARBA" id="ARBA00007430"/>
    </source>
</evidence>
<dbReference type="InterPro" id="IPR051203">
    <property type="entry name" value="Polysaccharide_Synthase-Rel"/>
</dbReference>
<dbReference type="Gene3D" id="3.40.50.720">
    <property type="entry name" value="NAD(P)-binding Rossmann-like Domain"/>
    <property type="match status" value="1"/>
</dbReference>
<protein>
    <submittedName>
        <fullName evidence="3">Polysaccharide biosynthesis protein</fullName>
    </submittedName>
</protein>
<evidence type="ECO:0000313" key="4">
    <source>
        <dbReference type="Proteomes" id="UP000231693"/>
    </source>
</evidence>
<reference evidence="3 4" key="1">
    <citation type="submission" date="2017-11" db="EMBL/GenBank/DDBJ databases">
        <title>Genomic Encyclopedia of Archaeal and Bacterial Type Strains, Phase II (KMG-II): From Individual Species to Whole Genera.</title>
        <authorList>
            <person name="Goeker M."/>
        </authorList>
    </citation>
    <scope>NUCLEOTIDE SEQUENCE [LARGE SCALE GENOMIC DNA]</scope>
    <source>
        <strain evidence="3 4">DSM 25478</strain>
    </source>
</reference>
<dbReference type="EMBL" id="PGFE01000007">
    <property type="protein sequence ID" value="PJJ68627.1"/>
    <property type="molecule type" value="Genomic_DNA"/>
</dbReference>
<comment type="similarity">
    <text evidence="1">Belongs to the polysaccharide synthase family.</text>
</comment>
<sequence length="354" mass="38350">MSLIPFAGLVRPEDLLGRTSTPVHGDAAVRMLRGASVLVTGAGGSIGSEIVRQVEALGASSVHFVDNDEFALYSLELSSRGSALLAEETYRLADIRDVDLMDRIFREVRPDVVFHAAAHKHLPLLERAPEAAVKTNVFGTESVVRACVRNEVPKLVNISTDKAANPTSVLGWSKRLAEQIVRRTAIDYGVDYSNVRFGNVLGSRGSFLPTLAHQIGAGLPVRITDPDVTRYFMSIPEAAGLVIEAGTLRTEGSTFVLDMGEPVRILRLVEEYVRLSGLPAPTIEFTGLRPGEKLHEELFSLAENHVETEHPRIRRANVEDVDLASQVARLRRLIADGASAAAIRNVLAPAPAVS</sequence>
<gene>
    <name evidence="3" type="ORF">CLV28_3043</name>
</gene>
<organism evidence="3 4">
    <name type="scientific">Sediminihabitans luteus</name>
    <dbReference type="NCBI Taxonomy" id="1138585"/>
    <lineage>
        <taxon>Bacteria</taxon>
        <taxon>Bacillati</taxon>
        <taxon>Actinomycetota</taxon>
        <taxon>Actinomycetes</taxon>
        <taxon>Micrococcales</taxon>
        <taxon>Cellulomonadaceae</taxon>
        <taxon>Sediminihabitans</taxon>
    </lineage>
</organism>
<keyword evidence="4" id="KW-1185">Reference proteome</keyword>
<dbReference type="SUPFAM" id="SSF51735">
    <property type="entry name" value="NAD(P)-binding Rossmann-fold domains"/>
    <property type="match status" value="1"/>
</dbReference>